<evidence type="ECO:0000313" key="1">
    <source>
        <dbReference type="EMBL" id="EDL84039.1"/>
    </source>
</evidence>
<dbReference type="EMBL" id="CH474191">
    <property type="protein sequence ID" value="EDL84039.1"/>
    <property type="molecule type" value="Genomic_DNA"/>
</dbReference>
<protein>
    <submittedName>
        <fullName evidence="1">RCG47054</fullName>
    </submittedName>
</protein>
<dbReference type="AlphaFoldDB" id="A6KUN0"/>
<sequence>MKEQIYQLVKQGFITSHIGMILKNSCSMTHGYYVTVNKILRNHNSKVPHLHEDLPYD</sequence>
<evidence type="ECO:0000313" key="2">
    <source>
        <dbReference type="Proteomes" id="UP000234681"/>
    </source>
</evidence>
<name>A6KUN0_RAT</name>
<dbReference type="Proteomes" id="UP000234681">
    <property type="component" value="Unassembled WGS sequence"/>
</dbReference>
<dbReference type="Gene3D" id="4.10.860.130">
    <property type="match status" value="1"/>
</dbReference>
<organism evidence="1 2">
    <name type="scientific">Rattus norvegicus</name>
    <name type="common">Rat</name>
    <dbReference type="NCBI Taxonomy" id="10116"/>
    <lineage>
        <taxon>Eukaryota</taxon>
        <taxon>Metazoa</taxon>
        <taxon>Chordata</taxon>
        <taxon>Craniata</taxon>
        <taxon>Vertebrata</taxon>
        <taxon>Euteleostomi</taxon>
        <taxon>Mammalia</taxon>
        <taxon>Eutheria</taxon>
        <taxon>Euarchontoglires</taxon>
        <taxon>Glires</taxon>
        <taxon>Rodentia</taxon>
        <taxon>Myomorpha</taxon>
        <taxon>Muroidea</taxon>
        <taxon>Muridae</taxon>
        <taxon>Murinae</taxon>
        <taxon>Rattus</taxon>
    </lineage>
</organism>
<proteinExistence type="predicted"/>
<reference evidence="2" key="1">
    <citation type="submission" date="2005-06" db="EMBL/GenBank/DDBJ databases">
        <authorList>
            <person name="Mural R.J."/>
            <person name="Li P.W."/>
            <person name="Adams M.D."/>
            <person name="Amanatides P.G."/>
            <person name="Baden-Tillson H."/>
            <person name="Barnstead M."/>
            <person name="Chin S.H."/>
            <person name="Dew I."/>
            <person name="Evans C.A."/>
            <person name="Ferriera S."/>
            <person name="Flanigan M."/>
            <person name="Fosler C."/>
            <person name="Glodek A."/>
            <person name="Gu Z."/>
            <person name="Holt R.A."/>
            <person name="Jennings D."/>
            <person name="Kraft C.L."/>
            <person name="Lu F."/>
            <person name="Nguyen T."/>
            <person name="Nusskern D.R."/>
            <person name="Pfannkoch C.M."/>
            <person name="Sitter C."/>
            <person name="Sutton G.G."/>
            <person name="Venter J.C."/>
            <person name="Wang Z."/>
            <person name="Woodage T."/>
            <person name="Zheng X.H."/>
            <person name="Zhong F."/>
        </authorList>
    </citation>
    <scope>NUCLEOTIDE SEQUENCE [LARGE SCALE GENOMIC DNA]</scope>
    <source>
        <strain>BN</strain>
        <strain evidence="2">Sprague-Dawley</strain>
    </source>
</reference>
<accession>A6KUN0</accession>
<gene>
    <name evidence="1" type="ORF">rCG_47054</name>
</gene>